<dbReference type="InterPro" id="IPR005829">
    <property type="entry name" value="Sugar_transporter_CS"/>
</dbReference>
<feature type="transmembrane region" description="Helical" evidence="9">
    <location>
        <begin position="36"/>
        <end position="58"/>
    </location>
</feature>
<evidence type="ECO:0000256" key="7">
    <source>
        <dbReference type="ARBA" id="ARBA00022989"/>
    </source>
</evidence>
<accession>A0A401J6Q8</accession>
<keyword evidence="6" id="KW-0769">Symport</keyword>
<name>A0A249MXG7_SPHXE</name>
<dbReference type="EMBL" id="CP022746">
    <property type="protein sequence ID" value="ASY46071.1"/>
    <property type="molecule type" value="Genomic_DNA"/>
</dbReference>
<dbReference type="SUPFAM" id="SSF103473">
    <property type="entry name" value="MFS general substrate transporter"/>
    <property type="match status" value="1"/>
</dbReference>
<evidence type="ECO:0000256" key="5">
    <source>
        <dbReference type="ARBA" id="ARBA00022692"/>
    </source>
</evidence>
<evidence type="ECO:0000313" key="13">
    <source>
        <dbReference type="Proteomes" id="UP000217141"/>
    </source>
</evidence>
<keyword evidence="3" id="KW-0813">Transport</keyword>
<accession>A0A249MXG7</accession>
<dbReference type="GO" id="GO:0015293">
    <property type="term" value="F:symporter activity"/>
    <property type="evidence" value="ECO:0007669"/>
    <property type="project" value="UniProtKB-KW"/>
</dbReference>
<proteinExistence type="inferred from homology"/>
<evidence type="ECO:0000256" key="1">
    <source>
        <dbReference type="ARBA" id="ARBA00004651"/>
    </source>
</evidence>
<dbReference type="AlphaFoldDB" id="A0A249MXG7"/>
<evidence type="ECO:0000256" key="9">
    <source>
        <dbReference type="SAM" id="Phobius"/>
    </source>
</evidence>
<evidence type="ECO:0000256" key="8">
    <source>
        <dbReference type="ARBA" id="ARBA00023136"/>
    </source>
</evidence>
<keyword evidence="5 9" id="KW-0812">Transmembrane</keyword>
<sequence>MIAVALSTVVEWYDFTLCLYFAPTLARVFFGAGGESLGKTLAGFAIAYLMRPLGAIAFGQFGDRRGRKPTLLLSMTLMTVSMLVLALLPTHAQIGASAGWLLIVMRCLMGFSVGGEYPAVVTYLFETAPKHRRGLVTSSAAAASEIGGLLAVGLCAWLTNALPQESLDSWGWRIPFLFGAALAAGIWLVRQMIPEPPAFISDRGLNASSRSPMGDALLNQRRGIGIGFAISAIGSISYYVGITYVPSFVSLVQSADEAAALELSTVAALVVILVTPCIGWLSDRIGRRPVLLGLCGLCATLSVPMFSLIAHGDRMPALLAVMLLAALAGGVSAVGAVATAEQFPARVRLSGLALGATTATAVFGGAAPYAAYLLQNWSNSPATPGVMIGAVAVASGLVLARTMQSAGTTAPAAR</sequence>
<dbReference type="InterPro" id="IPR051084">
    <property type="entry name" value="H+-coupled_symporters"/>
</dbReference>
<dbReference type="PROSITE" id="PS50850">
    <property type="entry name" value="MFS"/>
    <property type="match status" value="1"/>
</dbReference>
<dbReference type="InterPro" id="IPR011701">
    <property type="entry name" value="MFS"/>
</dbReference>
<dbReference type="InterPro" id="IPR036259">
    <property type="entry name" value="MFS_trans_sf"/>
</dbReference>
<reference evidence="12 14" key="1">
    <citation type="submission" date="2014-12" db="EMBL/GenBank/DDBJ databases">
        <title>Whole genome sequencing of Sphingobium xenophagum OW59.</title>
        <authorList>
            <person name="Ohta Y."/>
            <person name="Nishi S."/>
            <person name="Hatada Y."/>
        </authorList>
    </citation>
    <scope>NUCLEOTIDE SEQUENCE [LARGE SCALE GENOMIC DNA]</scope>
    <source>
        <strain evidence="12 14">OW59</strain>
    </source>
</reference>
<evidence type="ECO:0000256" key="6">
    <source>
        <dbReference type="ARBA" id="ARBA00022847"/>
    </source>
</evidence>
<feature type="transmembrane region" description="Helical" evidence="9">
    <location>
        <begin position="317"/>
        <end position="340"/>
    </location>
</feature>
<dbReference type="PROSITE" id="PS00217">
    <property type="entry name" value="SUGAR_TRANSPORT_2"/>
    <property type="match status" value="1"/>
</dbReference>
<comment type="similarity">
    <text evidence="2">Belongs to the major facilitator superfamily. Metabolite:H+ Symporter (MHS) family (TC 2.A.1.6) family.</text>
</comment>
<dbReference type="Proteomes" id="UP000290975">
    <property type="component" value="Unassembled WGS sequence"/>
</dbReference>
<dbReference type="PROSITE" id="PS00216">
    <property type="entry name" value="SUGAR_TRANSPORT_1"/>
    <property type="match status" value="1"/>
</dbReference>
<evidence type="ECO:0000313" key="14">
    <source>
        <dbReference type="Proteomes" id="UP000290975"/>
    </source>
</evidence>
<evidence type="ECO:0000313" key="11">
    <source>
        <dbReference type="EMBL" id="ASY46071.1"/>
    </source>
</evidence>
<dbReference type="STRING" id="1192759.GCA_000277525_00963"/>
<keyword evidence="14" id="KW-1185">Reference proteome</keyword>
<dbReference type="EMBL" id="BBQY01000035">
    <property type="protein sequence ID" value="GBH32331.1"/>
    <property type="molecule type" value="Genomic_DNA"/>
</dbReference>
<feature type="transmembrane region" description="Helical" evidence="9">
    <location>
        <begin position="94"/>
        <end position="114"/>
    </location>
</feature>
<feature type="transmembrane region" description="Helical" evidence="9">
    <location>
        <begin position="223"/>
        <end position="246"/>
    </location>
</feature>
<gene>
    <name evidence="11" type="ORF">CJD35_16345</name>
    <name evidence="12" type="ORF">MBESOW_P3563</name>
</gene>
<protein>
    <submittedName>
        <fullName evidence="11 12">MFS transporter</fullName>
    </submittedName>
</protein>
<dbReference type="Proteomes" id="UP000217141">
    <property type="component" value="Chromosome II"/>
</dbReference>
<comment type="subcellular location">
    <subcellularLocation>
        <location evidence="1">Cell membrane</location>
        <topology evidence="1">Multi-pass membrane protein</topology>
    </subcellularLocation>
</comment>
<keyword evidence="8 9" id="KW-0472">Membrane</keyword>
<keyword evidence="4" id="KW-1003">Cell membrane</keyword>
<dbReference type="PANTHER" id="PTHR43528:SF1">
    <property type="entry name" value="ALPHA-KETOGLUTARATE PERMEASE"/>
    <property type="match status" value="1"/>
</dbReference>
<feature type="transmembrane region" description="Helical" evidence="9">
    <location>
        <begin position="290"/>
        <end position="311"/>
    </location>
</feature>
<dbReference type="KEGG" id="shyd:CJD35_16345"/>
<reference evidence="11 13" key="2">
    <citation type="submission" date="2017-08" db="EMBL/GenBank/DDBJ databases">
        <title>Whole Genome Sequence of Sphingobium hydrophobicum C1: Insights into Adaption to the Electronic-waste Contaminated Sediment.</title>
        <authorList>
            <person name="Song D."/>
            <person name="Chen X."/>
            <person name="Xu M."/>
        </authorList>
    </citation>
    <scope>NUCLEOTIDE SEQUENCE [LARGE SCALE GENOMIC DNA]</scope>
    <source>
        <strain evidence="11 13">C1</strain>
    </source>
</reference>
<feature type="transmembrane region" description="Helical" evidence="9">
    <location>
        <begin position="382"/>
        <end position="400"/>
    </location>
</feature>
<dbReference type="Pfam" id="PF07690">
    <property type="entry name" value="MFS_1"/>
    <property type="match status" value="1"/>
</dbReference>
<dbReference type="PANTHER" id="PTHR43528">
    <property type="entry name" value="ALPHA-KETOGLUTARATE PERMEASE"/>
    <property type="match status" value="1"/>
</dbReference>
<dbReference type="InterPro" id="IPR020846">
    <property type="entry name" value="MFS_dom"/>
</dbReference>
<evidence type="ECO:0000256" key="4">
    <source>
        <dbReference type="ARBA" id="ARBA00022475"/>
    </source>
</evidence>
<evidence type="ECO:0000256" key="3">
    <source>
        <dbReference type="ARBA" id="ARBA00022448"/>
    </source>
</evidence>
<feature type="domain" description="Major facilitator superfamily (MFS) profile" evidence="10">
    <location>
        <begin position="1"/>
        <end position="407"/>
    </location>
</feature>
<feature type="transmembrane region" description="Helical" evidence="9">
    <location>
        <begin position="12"/>
        <end position="30"/>
    </location>
</feature>
<feature type="transmembrane region" description="Helical" evidence="9">
    <location>
        <begin position="258"/>
        <end position="278"/>
    </location>
</feature>
<feature type="transmembrane region" description="Helical" evidence="9">
    <location>
        <begin position="171"/>
        <end position="189"/>
    </location>
</feature>
<evidence type="ECO:0000256" key="2">
    <source>
        <dbReference type="ARBA" id="ARBA00008240"/>
    </source>
</evidence>
<evidence type="ECO:0000259" key="10">
    <source>
        <dbReference type="PROSITE" id="PS50850"/>
    </source>
</evidence>
<evidence type="ECO:0000313" key="12">
    <source>
        <dbReference type="EMBL" id="GBH32331.1"/>
    </source>
</evidence>
<dbReference type="GO" id="GO:0005886">
    <property type="term" value="C:plasma membrane"/>
    <property type="evidence" value="ECO:0007669"/>
    <property type="project" value="UniProtKB-SubCell"/>
</dbReference>
<feature type="transmembrane region" description="Helical" evidence="9">
    <location>
        <begin position="70"/>
        <end position="88"/>
    </location>
</feature>
<feature type="transmembrane region" description="Helical" evidence="9">
    <location>
        <begin position="352"/>
        <end position="370"/>
    </location>
</feature>
<feature type="transmembrane region" description="Helical" evidence="9">
    <location>
        <begin position="135"/>
        <end position="159"/>
    </location>
</feature>
<dbReference type="Gene3D" id="1.20.1250.20">
    <property type="entry name" value="MFS general substrate transporter like domains"/>
    <property type="match status" value="2"/>
</dbReference>
<organism evidence="11 13">
    <name type="scientific">Sphingobium xenophagum</name>
    <dbReference type="NCBI Taxonomy" id="121428"/>
    <lineage>
        <taxon>Bacteria</taxon>
        <taxon>Pseudomonadati</taxon>
        <taxon>Pseudomonadota</taxon>
        <taxon>Alphaproteobacteria</taxon>
        <taxon>Sphingomonadales</taxon>
        <taxon>Sphingomonadaceae</taxon>
        <taxon>Sphingobium</taxon>
    </lineage>
</organism>
<keyword evidence="7 9" id="KW-1133">Transmembrane helix</keyword>
<dbReference type="RefSeq" id="WP_019054645.1">
    <property type="nucleotide sequence ID" value="NZ_BBQY01000035.1"/>
</dbReference>